<comment type="caution">
    <text evidence="1">The sequence shown here is derived from an EMBL/GenBank/DDBJ whole genome shotgun (WGS) entry which is preliminary data.</text>
</comment>
<evidence type="ECO:0000313" key="2">
    <source>
        <dbReference type="Proteomes" id="UP000310200"/>
    </source>
</evidence>
<protein>
    <submittedName>
        <fullName evidence="1">Uncharacterized protein</fullName>
    </submittedName>
</protein>
<name>A0A4S2KE38_9HYME</name>
<sequence>MVTGASRRRKCGTARTRTRSLHKFPTSLETVNYPVPEPVRIYWCRATRRLVIDARTHVHVGTRVGTERAVPLNRASGVGDFSDGSKMAHVAN</sequence>
<dbReference type="AlphaFoldDB" id="A0A4S2KE38"/>
<dbReference type="Proteomes" id="UP000310200">
    <property type="component" value="Unassembled WGS sequence"/>
</dbReference>
<proteinExistence type="predicted"/>
<accession>A0A4S2KE38</accession>
<reference evidence="1 2" key="1">
    <citation type="journal article" date="2019" name="Philos. Trans. R. Soc. Lond., B, Biol. Sci.">
        <title>Ant behaviour and brain gene expression of defending hosts depend on the ecological success of the intruding social parasite.</title>
        <authorList>
            <person name="Kaur R."/>
            <person name="Stoldt M."/>
            <person name="Jongepier E."/>
            <person name="Feldmeyer B."/>
            <person name="Menzel F."/>
            <person name="Bornberg-Bauer E."/>
            <person name="Foitzik S."/>
        </authorList>
    </citation>
    <scope>NUCLEOTIDE SEQUENCE [LARGE SCALE GENOMIC DNA]</scope>
    <source>
        <tissue evidence="1">Whole body</tissue>
    </source>
</reference>
<gene>
    <name evidence="1" type="ORF">DBV15_03476</name>
</gene>
<dbReference type="EMBL" id="QBLH01002723">
    <property type="protein sequence ID" value="TGZ47602.1"/>
    <property type="molecule type" value="Genomic_DNA"/>
</dbReference>
<organism evidence="1 2">
    <name type="scientific">Temnothorax longispinosus</name>
    <dbReference type="NCBI Taxonomy" id="300112"/>
    <lineage>
        <taxon>Eukaryota</taxon>
        <taxon>Metazoa</taxon>
        <taxon>Ecdysozoa</taxon>
        <taxon>Arthropoda</taxon>
        <taxon>Hexapoda</taxon>
        <taxon>Insecta</taxon>
        <taxon>Pterygota</taxon>
        <taxon>Neoptera</taxon>
        <taxon>Endopterygota</taxon>
        <taxon>Hymenoptera</taxon>
        <taxon>Apocrita</taxon>
        <taxon>Aculeata</taxon>
        <taxon>Formicoidea</taxon>
        <taxon>Formicidae</taxon>
        <taxon>Myrmicinae</taxon>
        <taxon>Temnothorax</taxon>
    </lineage>
</organism>
<evidence type="ECO:0000313" key="1">
    <source>
        <dbReference type="EMBL" id="TGZ47602.1"/>
    </source>
</evidence>
<keyword evidence="2" id="KW-1185">Reference proteome</keyword>